<sequence>MHNGRTLQSSLSKMTSQLTKVDHTLGYSASSQQRSQYSKRDDFIEDVQNFNETTNSRVHNDDKSEYYRQLLQNYTKEATTIQHELLMRNEELEHENITLRNDLQQLKQNSDLTIQQLQLRLSAFELYSNELKNTQSTSTNQQLNQILTLQNELNQIKANQTHQNIETGNEAVEWIKKQVLEQNKKYELEIAELKRKLK</sequence>
<reference evidence="2" key="1">
    <citation type="submission" date="2023-06" db="EMBL/GenBank/DDBJ databases">
        <authorList>
            <person name="Kurt Z."/>
        </authorList>
    </citation>
    <scope>NUCLEOTIDE SEQUENCE</scope>
</reference>
<dbReference type="EMBL" id="CATOUU010001180">
    <property type="protein sequence ID" value="CAI9977801.1"/>
    <property type="molecule type" value="Genomic_DNA"/>
</dbReference>
<accession>A0AA86V601</accession>
<name>A0AA86V601_9EUKA</name>
<feature type="coiled-coil region" evidence="1">
    <location>
        <begin position="89"/>
        <end position="196"/>
    </location>
</feature>
<evidence type="ECO:0000256" key="1">
    <source>
        <dbReference type="SAM" id="Coils"/>
    </source>
</evidence>
<comment type="caution">
    <text evidence="2">The sequence shown here is derived from an EMBL/GenBank/DDBJ whole genome shotgun (WGS) entry which is preliminary data.</text>
</comment>
<gene>
    <name evidence="3" type="ORF">HINF_LOCUS35091</name>
    <name evidence="2" type="ORF">HINF_LOCUS65446</name>
</gene>
<reference evidence="3 4" key="2">
    <citation type="submission" date="2024-07" db="EMBL/GenBank/DDBJ databases">
        <authorList>
            <person name="Akdeniz Z."/>
        </authorList>
    </citation>
    <scope>NUCLEOTIDE SEQUENCE [LARGE SCALE GENOMIC DNA]</scope>
</reference>
<keyword evidence="4" id="KW-1185">Reference proteome</keyword>
<dbReference type="EMBL" id="CAXDID020000126">
    <property type="protein sequence ID" value="CAL6033694.1"/>
    <property type="molecule type" value="Genomic_DNA"/>
</dbReference>
<organism evidence="2">
    <name type="scientific">Hexamita inflata</name>
    <dbReference type="NCBI Taxonomy" id="28002"/>
    <lineage>
        <taxon>Eukaryota</taxon>
        <taxon>Metamonada</taxon>
        <taxon>Diplomonadida</taxon>
        <taxon>Hexamitidae</taxon>
        <taxon>Hexamitinae</taxon>
        <taxon>Hexamita</taxon>
    </lineage>
</organism>
<dbReference type="AlphaFoldDB" id="A0AA86V601"/>
<proteinExistence type="predicted"/>
<evidence type="ECO:0000313" key="4">
    <source>
        <dbReference type="Proteomes" id="UP001642409"/>
    </source>
</evidence>
<evidence type="ECO:0000313" key="3">
    <source>
        <dbReference type="EMBL" id="CAL6033694.1"/>
    </source>
</evidence>
<evidence type="ECO:0000313" key="2">
    <source>
        <dbReference type="EMBL" id="CAI9977801.1"/>
    </source>
</evidence>
<dbReference type="Proteomes" id="UP001642409">
    <property type="component" value="Unassembled WGS sequence"/>
</dbReference>
<protein>
    <submittedName>
        <fullName evidence="3">Hypothetical_protein</fullName>
    </submittedName>
</protein>
<keyword evidence="1" id="KW-0175">Coiled coil</keyword>